<name>A0A1T5A3V8_9FIRM</name>
<evidence type="ECO:0000259" key="1">
    <source>
        <dbReference type="Pfam" id="PF12146"/>
    </source>
</evidence>
<sequence length="306" mass="34713">MKFNEGYFDSQGDIKVYYYSWVPENPKGVIQIAHGMCEKALRYSYVAEKLAQNGYAVYANDHRGHGKTAAMEYGYMGKGDGFLLMVRDMKSLTDIIAKEHPNLPIFLLGHSMGSFLSVRYAQLYANLLSGVIFSGTGGFDQVASSRAGARLARISMSIFGPKRKAYYIEKTTKKLFNKRIDKVITGAEWLSRDNKVGEDFASKADLGFIFTSSAYYYMFRGIIENFNEANMKAIPKSLKIYLFSGEEDPVGNYSDGVKYMYSLYKDQLGIADVTLRLYEGARHEMLNEINKDEVIEHLIDWLNNRS</sequence>
<dbReference type="OrthoDB" id="9806902at2"/>
<dbReference type="GO" id="GO:0016787">
    <property type="term" value="F:hydrolase activity"/>
    <property type="evidence" value="ECO:0007669"/>
    <property type="project" value="UniProtKB-KW"/>
</dbReference>
<keyword evidence="2" id="KW-0378">Hydrolase</keyword>
<dbReference type="Gene3D" id="3.40.50.1820">
    <property type="entry name" value="alpha/beta hydrolase"/>
    <property type="match status" value="1"/>
</dbReference>
<dbReference type="Pfam" id="PF12146">
    <property type="entry name" value="Hydrolase_4"/>
    <property type="match status" value="1"/>
</dbReference>
<feature type="domain" description="Serine aminopeptidase S33" evidence="1">
    <location>
        <begin position="25"/>
        <end position="289"/>
    </location>
</feature>
<keyword evidence="3" id="KW-1185">Reference proteome</keyword>
<dbReference type="EMBL" id="FUYN01000001">
    <property type="protein sequence ID" value="SKB29628.1"/>
    <property type="molecule type" value="Genomic_DNA"/>
</dbReference>
<dbReference type="PANTHER" id="PTHR11614">
    <property type="entry name" value="PHOSPHOLIPASE-RELATED"/>
    <property type="match status" value="1"/>
</dbReference>
<evidence type="ECO:0000313" key="3">
    <source>
        <dbReference type="Proteomes" id="UP000243406"/>
    </source>
</evidence>
<dbReference type="InterPro" id="IPR051044">
    <property type="entry name" value="MAG_DAG_Lipase"/>
</dbReference>
<dbReference type="AlphaFoldDB" id="A0A1T5A3V8"/>
<organism evidence="2 3">
    <name type="scientific">Acetoanaerobium noterae</name>
    <dbReference type="NCBI Taxonomy" id="745369"/>
    <lineage>
        <taxon>Bacteria</taxon>
        <taxon>Bacillati</taxon>
        <taxon>Bacillota</taxon>
        <taxon>Clostridia</taxon>
        <taxon>Peptostreptococcales</taxon>
        <taxon>Filifactoraceae</taxon>
        <taxon>Acetoanaerobium</taxon>
    </lineage>
</organism>
<reference evidence="3" key="1">
    <citation type="submission" date="2017-02" db="EMBL/GenBank/DDBJ databases">
        <authorList>
            <person name="Varghese N."/>
            <person name="Submissions S."/>
        </authorList>
    </citation>
    <scope>NUCLEOTIDE SEQUENCE [LARGE SCALE GENOMIC DNA]</scope>
    <source>
        <strain evidence="3">ATCC 35199</strain>
    </source>
</reference>
<dbReference type="RefSeq" id="WP_159446376.1">
    <property type="nucleotide sequence ID" value="NZ_FUYN01000001.1"/>
</dbReference>
<evidence type="ECO:0000313" key="2">
    <source>
        <dbReference type="EMBL" id="SKB29628.1"/>
    </source>
</evidence>
<dbReference type="InterPro" id="IPR029058">
    <property type="entry name" value="AB_hydrolase_fold"/>
</dbReference>
<protein>
    <submittedName>
        <fullName evidence="2">Lysophospholipase, alpha-beta hydrolase superfamily</fullName>
    </submittedName>
</protein>
<gene>
    <name evidence="2" type="ORF">SAMN02745120_0736</name>
</gene>
<dbReference type="Proteomes" id="UP000243406">
    <property type="component" value="Unassembled WGS sequence"/>
</dbReference>
<accession>A0A1T5A3V8</accession>
<dbReference type="SUPFAM" id="SSF53474">
    <property type="entry name" value="alpha/beta-Hydrolases"/>
    <property type="match status" value="1"/>
</dbReference>
<proteinExistence type="predicted"/>
<dbReference type="InterPro" id="IPR022742">
    <property type="entry name" value="Hydrolase_4"/>
</dbReference>